<dbReference type="Proteomes" id="UP001143910">
    <property type="component" value="Unassembled WGS sequence"/>
</dbReference>
<reference evidence="1" key="1">
    <citation type="submission" date="2022-08" db="EMBL/GenBank/DDBJ databases">
        <title>Genome Sequence of Lecanicillium fungicola.</title>
        <authorList>
            <person name="Buettner E."/>
        </authorList>
    </citation>
    <scope>NUCLEOTIDE SEQUENCE</scope>
    <source>
        <strain evidence="1">Babe33</strain>
    </source>
</reference>
<organism evidence="1 2">
    <name type="scientific">Zarea fungicola</name>
    <dbReference type="NCBI Taxonomy" id="93591"/>
    <lineage>
        <taxon>Eukaryota</taxon>
        <taxon>Fungi</taxon>
        <taxon>Dikarya</taxon>
        <taxon>Ascomycota</taxon>
        <taxon>Pezizomycotina</taxon>
        <taxon>Sordariomycetes</taxon>
        <taxon>Hypocreomycetidae</taxon>
        <taxon>Hypocreales</taxon>
        <taxon>Cordycipitaceae</taxon>
        <taxon>Zarea</taxon>
    </lineage>
</organism>
<comment type="caution">
    <text evidence="1">The sequence shown here is derived from an EMBL/GenBank/DDBJ whole genome shotgun (WGS) entry which is preliminary data.</text>
</comment>
<keyword evidence="2" id="KW-1185">Reference proteome</keyword>
<name>A0ACC1NVI5_9HYPO</name>
<protein>
    <submittedName>
        <fullName evidence="1">Uncharacterized protein</fullName>
    </submittedName>
</protein>
<sequence length="749" mass="83695">MRWIEDVCLTLNYKRKAQKSNIDWLSNSWTEVVGSSRGTNYMKPAYTAQHAKTTPRRANATVRDTKITARRATKGLSTARIESVPPVTSAALYMPYIAPAWHCTGEDELLQHYKSHGIIHGTRTLDEYYYHLCDTDPIRYSSDEFNTDSIRYALDELNTDQILTKSLHDPKSGPRDSCVLVNVNQLWIWIPDPKTIITSATHRRDSEYDPVFAASLEALREAIEGSGTSPKDAFSMADLVTNSCIGMLSRYFEMRSSPNGELSLRVINGEHGEHSFPGDKQPPQSKNDKAQSDIRRRLYPQASEPPNVSRVCIKEAFTNVTAHAVIQERKLYGNFINRETAQSKHSALQGSPPHYHDIDYKIDPARILREIKDIRDEIKILSIIAKQQQSVQNECHEGESAHMLSQAVIDQLHALDKDMGHAEASVKLTLTLEQSEVSNAQAKAAVYQGRIILVFTLTTILFLPMSFLTSFFAMNVEDSFKTPRWIYGIVFGVSAFVWAAFTILAFKLDVITDYMVKLLAKPRKASGEWGRIAALHLQICWANSKRASNKWAAMRAEHFKTLWAKLMQQEGEWTAITTAIPGTKSTPDAQYHGADSRYTDSYDAYSDRSNIGSGGSIGLVRELHSTLASRPDGGSNGISDDKSVRWYSRLAAIWPVSTRQESDWPEPSSEYTTSGGEGGPSIWWFSRLPYSSLRKVVAGWASKMRQVSKGRWNGSRNDEFGTSGTAPSGVAIEMTSNTPGGDSAHRESS</sequence>
<evidence type="ECO:0000313" key="2">
    <source>
        <dbReference type="Proteomes" id="UP001143910"/>
    </source>
</evidence>
<proteinExistence type="predicted"/>
<gene>
    <name evidence="1" type="ORF">NQ176_g1351</name>
</gene>
<accession>A0ACC1NVI5</accession>
<evidence type="ECO:0000313" key="1">
    <source>
        <dbReference type="EMBL" id="KAJ2982496.1"/>
    </source>
</evidence>
<dbReference type="EMBL" id="JANJQO010000073">
    <property type="protein sequence ID" value="KAJ2982496.1"/>
    <property type="molecule type" value="Genomic_DNA"/>
</dbReference>